<dbReference type="OrthoDB" id="9801938at2"/>
<feature type="binding site" evidence="4">
    <location>
        <position position="61"/>
    </location>
    <ligand>
        <name>substrate</name>
    </ligand>
</feature>
<protein>
    <recommendedName>
        <fullName evidence="5">5-formyltetrahydrofolate cyclo-ligase</fullName>
        <ecNumber evidence="5">6.3.3.2</ecNumber>
    </recommendedName>
</protein>
<dbReference type="PIRSF" id="PIRSF006806">
    <property type="entry name" value="FTHF_cligase"/>
    <property type="match status" value="1"/>
</dbReference>
<feature type="binding site" evidence="4">
    <location>
        <begin position="15"/>
        <end position="19"/>
    </location>
    <ligand>
        <name>ATP</name>
        <dbReference type="ChEBI" id="CHEBI:30616"/>
    </ligand>
</feature>
<dbReference type="AlphaFoldDB" id="A0A095XWR1"/>
<dbReference type="eggNOG" id="COG0212">
    <property type="taxonomic scope" value="Bacteria"/>
</dbReference>
<evidence type="ECO:0000256" key="4">
    <source>
        <dbReference type="PIRSR" id="PIRSR006806-1"/>
    </source>
</evidence>
<keyword evidence="2 4" id="KW-0547">Nucleotide-binding</keyword>
<dbReference type="GO" id="GO:0030272">
    <property type="term" value="F:5-formyltetrahydrofolate cyclo-ligase activity"/>
    <property type="evidence" value="ECO:0007669"/>
    <property type="project" value="UniProtKB-EC"/>
</dbReference>
<dbReference type="EMBL" id="AUVB01000038">
    <property type="protein sequence ID" value="KGE04101.1"/>
    <property type="molecule type" value="Genomic_DNA"/>
</dbReference>
<feature type="binding site" evidence="4">
    <location>
        <position position="66"/>
    </location>
    <ligand>
        <name>substrate</name>
    </ligand>
</feature>
<dbReference type="PANTHER" id="PTHR23407:SF1">
    <property type="entry name" value="5-FORMYLTETRAHYDROFOLATE CYCLO-LIGASE"/>
    <property type="match status" value="1"/>
</dbReference>
<dbReference type="GO" id="GO:0046872">
    <property type="term" value="F:metal ion binding"/>
    <property type="evidence" value="ECO:0007669"/>
    <property type="project" value="UniProtKB-KW"/>
</dbReference>
<proteinExistence type="inferred from homology"/>
<dbReference type="NCBIfam" id="TIGR02727">
    <property type="entry name" value="MTHFS_bact"/>
    <property type="match status" value="1"/>
</dbReference>
<dbReference type="PATRIC" id="fig|1265313.6.peg.1309"/>
<dbReference type="SUPFAM" id="SSF100950">
    <property type="entry name" value="NagB/RpiA/CoA transferase-like"/>
    <property type="match status" value="1"/>
</dbReference>
<dbReference type="Gene3D" id="3.40.50.10420">
    <property type="entry name" value="NagB/RpiA/CoA transferase-like"/>
    <property type="match status" value="1"/>
</dbReference>
<dbReference type="InterPro" id="IPR002698">
    <property type="entry name" value="FTHF_cligase"/>
</dbReference>
<dbReference type="GO" id="GO:0035999">
    <property type="term" value="P:tetrahydrofolate interconversion"/>
    <property type="evidence" value="ECO:0007669"/>
    <property type="project" value="TreeGrafter"/>
</dbReference>
<dbReference type="STRING" id="1265313.HRUBRA_01325"/>
<keyword evidence="6" id="KW-0436">Ligase</keyword>
<keyword evidence="3 4" id="KW-0067">ATP-binding</keyword>
<comment type="cofactor">
    <cofactor evidence="5">
        <name>Mg(2+)</name>
        <dbReference type="ChEBI" id="CHEBI:18420"/>
    </cofactor>
</comment>
<evidence type="ECO:0000256" key="1">
    <source>
        <dbReference type="ARBA" id="ARBA00010638"/>
    </source>
</evidence>
<comment type="catalytic activity">
    <reaction evidence="5">
        <text>(6S)-5-formyl-5,6,7,8-tetrahydrofolate + ATP = (6R)-5,10-methenyltetrahydrofolate + ADP + phosphate</text>
        <dbReference type="Rhea" id="RHEA:10488"/>
        <dbReference type="ChEBI" id="CHEBI:30616"/>
        <dbReference type="ChEBI" id="CHEBI:43474"/>
        <dbReference type="ChEBI" id="CHEBI:57455"/>
        <dbReference type="ChEBI" id="CHEBI:57457"/>
        <dbReference type="ChEBI" id="CHEBI:456216"/>
        <dbReference type="EC" id="6.3.3.2"/>
    </reaction>
</comment>
<dbReference type="GO" id="GO:0005524">
    <property type="term" value="F:ATP binding"/>
    <property type="evidence" value="ECO:0007669"/>
    <property type="project" value="UniProtKB-KW"/>
</dbReference>
<dbReference type="RefSeq" id="WP_052094464.1">
    <property type="nucleotide sequence ID" value="NZ_KN234756.1"/>
</dbReference>
<evidence type="ECO:0000313" key="7">
    <source>
        <dbReference type="Proteomes" id="UP000029640"/>
    </source>
</evidence>
<dbReference type="Proteomes" id="UP000029640">
    <property type="component" value="Unassembled WGS sequence"/>
</dbReference>
<organism evidence="6 7">
    <name type="scientific">Pseudohaliea rubra DSM 19751</name>
    <dbReference type="NCBI Taxonomy" id="1265313"/>
    <lineage>
        <taxon>Bacteria</taxon>
        <taxon>Pseudomonadati</taxon>
        <taxon>Pseudomonadota</taxon>
        <taxon>Gammaproteobacteria</taxon>
        <taxon>Cellvibrionales</taxon>
        <taxon>Halieaceae</taxon>
        <taxon>Pseudohaliea</taxon>
    </lineage>
</organism>
<keyword evidence="5" id="KW-0479">Metal-binding</keyword>
<dbReference type="GO" id="GO:0009396">
    <property type="term" value="P:folic acid-containing compound biosynthetic process"/>
    <property type="evidence" value="ECO:0007669"/>
    <property type="project" value="TreeGrafter"/>
</dbReference>
<dbReference type="HOGENOM" id="CLU_066245_0_0_6"/>
<name>A0A095XWR1_9GAMM</name>
<feature type="binding site" evidence="4">
    <location>
        <begin position="142"/>
        <end position="150"/>
    </location>
    <ligand>
        <name>ATP</name>
        <dbReference type="ChEBI" id="CHEBI:30616"/>
    </ligand>
</feature>
<gene>
    <name evidence="6" type="ORF">HRUBRA_01325</name>
</gene>
<evidence type="ECO:0000256" key="2">
    <source>
        <dbReference type="ARBA" id="ARBA00022741"/>
    </source>
</evidence>
<comment type="similarity">
    <text evidence="1 5">Belongs to the 5-formyltetrahydrofolate cyclo-ligase family.</text>
</comment>
<reference evidence="6 7" key="1">
    <citation type="journal article" date="2014" name="Genome Announc.">
        <title>Genome Sequence of Gammaproteobacterial Pseudohaliea rubra Type Strain DSM 19751, Isolated from Coastal Seawater of the Mediterranean Sea.</title>
        <authorList>
            <person name="Spring S."/>
            <person name="Fiebig A."/>
            <person name="Riedel T."/>
            <person name="Goker M."/>
            <person name="Klenk H.P."/>
        </authorList>
    </citation>
    <scope>NUCLEOTIDE SEQUENCE [LARGE SCALE GENOMIC DNA]</scope>
    <source>
        <strain evidence="6 7">DSM 19751</strain>
    </source>
</reference>
<dbReference type="InterPro" id="IPR037171">
    <property type="entry name" value="NagB/RpiA_transferase-like"/>
</dbReference>
<evidence type="ECO:0000256" key="5">
    <source>
        <dbReference type="RuleBase" id="RU361279"/>
    </source>
</evidence>
<accession>A0A095XWR1</accession>
<evidence type="ECO:0000313" key="6">
    <source>
        <dbReference type="EMBL" id="KGE04101.1"/>
    </source>
</evidence>
<sequence length="200" mass="20912">MSSTADAEHKARTHKAALRVRLRAARREQAASARDAAAQALAAYAPALPGWCAGARLAAYVAADGELDPAPLLATATAAGLTTYLPRVGADRALTFHRWTPGSPLVENRYGIGEPTPGEPIPVDALDLLCLPLVAFAGDGTRLGMGAGYYDRTLAASRPGLLLGLAFDCQGVDTLPKDPWDVPLDGVLTETGWRPSREGA</sequence>
<dbReference type="Pfam" id="PF01812">
    <property type="entry name" value="5-FTHF_cyc-lig"/>
    <property type="match status" value="1"/>
</dbReference>
<dbReference type="InterPro" id="IPR024185">
    <property type="entry name" value="FTHF_cligase-like_sf"/>
</dbReference>
<keyword evidence="5" id="KW-0460">Magnesium</keyword>
<dbReference type="EC" id="6.3.3.2" evidence="5"/>
<comment type="caution">
    <text evidence="6">The sequence shown here is derived from an EMBL/GenBank/DDBJ whole genome shotgun (WGS) entry which is preliminary data.</text>
</comment>
<dbReference type="PANTHER" id="PTHR23407">
    <property type="entry name" value="ATPASE INHIBITOR/5-FORMYLTETRAHYDROFOLATE CYCLO-LIGASE"/>
    <property type="match status" value="1"/>
</dbReference>
<keyword evidence="7" id="KW-1185">Reference proteome</keyword>
<evidence type="ECO:0000256" key="3">
    <source>
        <dbReference type="ARBA" id="ARBA00022840"/>
    </source>
</evidence>